<comment type="caution">
    <text evidence="4">The sequence shown here is derived from an EMBL/GenBank/DDBJ whole genome shotgun (WGS) entry which is preliminary data.</text>
</comment>
<evidence type="ECO:0000313" key="5">
    <source>
        <dbReference type="Proteomes" id="UP000279275"/>
    </source>
</evidence>
<comment type="similarity">
    <text evidence="1">Belongs to the enoyl-CoA hydratase/isomerase family.</text>
</comment>
<dbReference type="PANTHER" id="PTHR43437">
    <property type="entry name" value="HYDROXYACYL-THIOESTER DEHYDRATASE TYPE 2, MITOCHONDRIAL-RELATED"/>
    <property type="match status" value="1"/>
</dbReference>
<dbReference type="Pfam" id="PF01575">
    <property type="entry name" value="MaoC_dehydratas"/>
    <property type="match status" value="1"/>
</dbReference>
<gene>
    <name evidence="4" type="ORF">EBN03_29295</name>
</gene>
<protein>
    <submittedName>
        <fullName evidence="4">(R)-hydratase</fullName>
    </submittedName>
</protein>
<dbReference type="RefSeq" id="WP_122191381.1">
    <property type="nucleotide sequence ID" value="NZ_RFFH01000019.1"/>
</dbReference>
<sequence length="342" mass="36913">MPEQSPEATAPDVAGKFYRLPDHYEVGREKVREYARAVQNSHPAHISELHAAKLGFDGVIAPPTFASAIGFHPTRALFETVFEDFDISLVLQVEQIFELYQPLVAGDRVHAQIEIPSIRNVRGSDFVTVKVSFIGTDGVVRQSATVQLVARSGELPPEVLSMIEGVVMHLTPDETAGLVEIDPADAAAPRELADARANTVVNTRPRFEDLSVGDELPIGIRSVTRGDLVNYAGVSGDHNPIHFSDRAAEVAGLPTVVAHGMLTLGLAADFLSSWLDDPSAIESLSFRFSGFVPVQQIGATEIEFTGKVKSLDPVRRTAQILLSGTSEGKKLFGRALAQVQLS</sequence>
<organism evidence="4 5">
    <name type="scientific">Nocardia stercoris</name>
    <dbReference type="NCBI Taxonomy" id="2483361"/>
    <lineage>
        <taxon>Bacteria</taxon>
        <taxon>Bacillati</taxon>
        <taxon>Actinomycetota</taxon>
        <taxon>Actinomycetes</taxon>
        <taxon>Mycobacteriales</taxon>
        <taxon>Nocardiaceae</taxon>
        <taxon>Nocardia</taxon>
    </lineage>
</organism>
<dbReference type="GO" id="GO:0006633">
    <property type="term" value="P:fatty acid biosynthetic process"/>
    <property type="evidence" value="ECO:0007669"/>
    <property type="project" value="InterPro"/>
</dbReference>
<evidence type="ECO:0000259" key="2">
    <source>
        <dbReference type="Pfam" id="PF01575"/>
    </source>
</evidence>
<dbReference type="EMBL" id="RFFH01000019">
    <property type="protein sequence ID" value="RMI28731.1"/>
    <property type="molecule type" value="Genomic_DNA"/>
</dbReference>
<dbReference type="InterPro" id="IPR039569">
    <property type="entry name" value="FAS1-like_DH_region"/>
</dbReference>
<feature type="domain" description="MaoC-like" evidence="2">
    <location>
        <begin position="221"/>
        <end position="309"/>
    </location>
</feature>
<dbReference type="CDD" id="cd03441">
    <property type="entry name" value="R_hydratase_like"/>
    <property type="match status" value="1"/>
</dbReference>
<dbReference type="OrthoDB" id="5415111at2"/>
<dbReference type="GO" id="GO:0019171">
    <property type="term" value="F:(3R)-hydroxyacyl-[acyl-carrier-protein] dehydratase activity"/>
    <property type="evidence" value="ECO:0007669"/>
    <property type="project" value="TreeGrafter"/>
</dbReference>
<proteinExistence type="inferred from homology"/>
<accession>A0A3M2KUC8</accession>
<dbReference type="InterPro" id="IPR050965">
    <property type="entry name" value="UPF0336/Enoyl-CoA_hydratase"/>
</dbReference>
<feature type="domain" description="FAS1-like dehydratase" evidence="3">
    <location>
        <begin position="21"/>
        <end position="138"/>
    </location>
</feature>
<dbReference type="InterPro" id="IPR002539">
    <property type="entry name" value="MaoC-like_dom"/>
</dbReference>
<dbReference type="Pfam" id="PF13452">
    <property type="entry name" value="FAS1_DH_region"/>
    <property type="match status" value="1"/>
</dbReference>
<dbReference type="PANTHER" id="PTHR43437:SF3">
    <property type="entry name" value="HYDROXYACYL-THIOESTER DEHYDRATASE TYPE 2, MITOCHONDRIAL"/>
    <property type="match status" value="1"/>
</dbReference>
<evidence type="ECO:0000313" key="4">
    <source>
        <dbReference type="EMBL" id="RMI28731.1"/>
    </source>
</evidence>
<evidence type="ECO:0000259" key="3">
    <source>
        <dbReference type="Pfam" id="PF13452"/>
    </source>
</evidence>
<dbReference type="InterPro" id="IPR029069">
    <property type="entry name" value="HotDog_dom_sf"/>
</dbReference>
<dbReference type="Gene3D" id="3.10.129.10">
    <property type="entry name" value="Hotdog Thioesterase"/>
    <property type="match status" value="2"/>
</dbReference>
<dbReference type="GO" id="GO:0005835">
    <property type="term" value="C:fatty acid synthase complex"/>
    <property type="evidence" value="ECO:0007669"/>
    <property type="project" value="InterPro"/>
</dbReference>
<dbReference type="PRINTS" id="PR01483">
    <property type="entry name" value="FASYNTHASE"/>
</dbReference>
<dbReference type="Proteomes" id="UP000279275">
    <property type="component" value="Unassembled WGS sequence"/>
</dbReference>
<dbReference type="InterPro" id="IPR003965">
    <property type="entry name" value="Fatty_acid_synthase"/>
</dbReference>
<evidence type="ECO:0000256" key="1">
    <source>
        <dbReference type="ARBA" id="ARBA00005254"/>
    </source>
</evidence>
<name>A0A3M2KUC8_9NOCA</name>
<dbReference type="SUPFAM" id="SSF54637">
    <property type="entry name" value="Thioesterase/thiol ester dehydrase-isomerase"/>
    <property type="match status" value="2"/>
</dbReference>
<dbReference type="GO" id="GO:0004312">
    <property type="term" value="F:fatty acid synthase activity"/>
    <property type="evidence" value="ECO:0007669"/>
    <property type="project" value="InterPro"/>
</dbReference>
<dbReference type="AlphaFoldDB" id="A0A3M2KUC8"/>
<reference evidence="4 5" key="1">
    <citation type="submission" date="2018-10" db="EMBL/GenBank/DDBJ databases">
        <title>Isolation from cow dung.</title>
        <authorList>
            <person name="Ling L."/>
        </authorList>
    </citation>
    <scope>NUCLEOTIDE SEQUENCE [LARGE SCALE GENOMIC DNA]</scope>
    <source>
        <strain evidence="4 5">NEAU-LL90</strain>
    </source>
</reference>
<keyword evidence="5" id="KW-1185">Reference proteome</keyword>
<dbReference type="NCBIfam" id="NF040620">
    <property type="entry name" value="fused_HadA_HadB"/>
    <property type="match status" value="1"/>
</dbReference>